<sequence length="529" mass="59029">MAICRRSFIKAGVATGVALSIPSALRSQTAPSAARTARMVKSGDLRAFDPVFSSATITGDHAFAIYDKLFAPDSKFTYQPQMVERWSVSDDKKTYTFELRDGLGWHDGTAVTGADCVASIRRWAHVEPGGQLLMARARDISKIDDKTFRIVLNEPLGLMTELLWRPFMMRETDANRPPTEQVTANIGSGPFKFNEALARPGASFTYDRNDKYVPRKEPPDGYAGGKIVNVDRVIWSNIADQQTAFAALQAGEVDYVESPPADLYPAIEGDPNLALQRLNKSGNLLYLRMNCLQKPFDNRKARQAMLHLVDQEAFMRAAIGNPNYFRPVRSWFGNGTPYTNEENTGWFKKGGNPEKAKELFREAGYVDEKVVILQPTNIAVLDHAAQLLAATLRKIGINAELAPSDWGGLVARRAKKGPVEDGGWSIFITSESDFSHSYPLFNVSMSANGENGWFGWPKNDEYESLRVSWANLETLEERKALALKMQRAQWEDPGSILLGQYFSAIARRKTLTGLIGLVDWIPMWNMQKT</sequence>
<dbReference type="InterPro" id="IPR030678">
    <property type="entry name" value="Peptide/Ni-bd"/>
</dbReference>
<dbReference type="GO" id="GO:1904680">
    <property type="term" value="F:peptide transmembrane transporter activity"/>
    <property type="evidence" value="ECO:0007669"/>
    <property type="project" value="TreeGrafter"/>
</dbReference>
<evidence type="ECO:0000313" key="6">
    <source>
        <dbReference type="Proteomes" id="UP000594015"/>
    </source>
</evidence>
<dbReference type="InterPro" id="IPR039424">
    <property type="entry name" value="SBP_5"/>
</dbReference>
<reference evidence="5 6" key="1">
    <citation type="submission" date="2018-06" db="EMBL/GenBank/DDBJ databases">
        <title>Comparative genomics of Bradyrhizobium nodulating Arachidis hypogaea.</title>
        <authorList>
            <person name="Li Y."/>
        </authorList>
    </citation>
    <scope>NUCLEOTIDE SEQUENCE [LARGE SCALE GENOMIC DNA]</scope>
    <source>
        <strain evidence="5 6">CCBAU 051107</strain>
    </source>
</reference>
<evidence type="ECO:0000256" key="2">
    <source>
        <dbReference type="ARBA" id="ARBA00005695"/>
    </source>
</evidence>
<dbReference type="Gene3D" id="3.90.76.10">
    <property type="entry name" value="Dipeptide-binding Protein, Domain 1"/>
    <property type="match status" value="1"/>
</dbReference>
<dbReference type="SUPFAM" id="SSF53850">
    <property type="entry name" value="Periplasmic binding protein-like II"/>
    <property type="match status" value="1"/>
</dbReference>
<gene>
    <name evidence="5" type="ORF">WN72_09815</name>
</gene>
<dbReference type="CDD" id="cd08502">
    <property type="entry name" value="PBP2_NikA_DppA_OppA_like_16"/>
    <property type="match status" value="1"/>
</dbReference>
<dbReference type="Gene3D" id="3.10.105.10">
    <property type="entry name" value="Dipeptide-binding Protein, Domain 3"/>
    <property type="match status" value="1"/>
</dbReference>
<evidence type="ECO:0000256" key="3">
    <source>
        <dbReference type="ARBA" id="ARBA00022729"/>
    </source>
</evidence>
<dbReference type="PIRSF" id="PIRSF002741">
    <property type="entry name" value="MppA"/>
    <property type="match status" value="1"/>
</dbReference>
<accession>A0AAE7NLT4</accession>
<dbReference type="InterPro" id="IPR006311">
    <property type="entry name" value="TAT_signal"/>
</dbReference>
<dbReference type="GO" id="GO:0043190">
    <property type="term" value="C:ATP-binding cassette (ABC) transporter complex"/>
    <property type="evidence" value="ECO:0007669"/>
    <property type="project" value="InterPro"/>
</dbReference>
<dbReference type="GO" id="GO:0030288">
    <property type="term" value="C:outer membrane-bounded periplasmic space"/>
    <property type="evidence" value="ECO:0007669"/>
    <property type="project" value="UniProtKB-ARBA"/>
</dbReference>
<dbReference type="InterPro" id="IPR000914">
    <property type="entry name" value="SBP_5_dom"/>
</dbReference>
<dbReference type="PROSITE" id="PS51318">
    <property type="entry name" value="TAT"/>
    <property type="match status" value="1"/>
</dbReference>
<evidence type="ECO:0000256" key="1">
    <source>
        <dbReference type="ARBA" id="ARBA00004418"/>
    </source>
</evidence>
<dbReference type="EMBL" id="CP030050">
    <property type="protein sequence ID" value="QOZ66631.1"/>
    <property type="molecule type" value="Genomic_DNA"/>
</dbReference>
<dbReference type="Proteomes" id="UP000594015">
    <property type="component" value="Chromosome"/>
</dbReference>
<dbReference type="GO" id="GO:0015833">
    <property type="term" value="P:peptide transport"/>
    <property type="evidence" value="ECO:0007669"/>
    <property type="project" value="TreeGrafter"/>
</dbReference>
<proteinExistence type="inferred from homology"/>
<protein>
    <submittedName>
        <fullName evidence="5">ABC transporter substrate-binding protein</fullName>
    </submittedName>
</protein>
<name>A0AAE7NLT4_9BRAD</name>
<dbReference type="PANTHER" id="PTHR30290:SF38">
    <property type="entry name" value="D,D-DIPEPTIDE-BINDING PERIPLASMIC PROTEIN DDPA-RELATED"/>
    <property type="match status" value="1"/>
</dbReference>
<comment type="subcellular location">
    <subcellularLocation>
        <location evidence="1">Periplasm</location>
    </subcellularLocation>
</comment>
<evidence type="ECO:0000259" key="4">
    <source>
        <dbReference type="Pfam" id="PF00496"/>
    </source>
</evidence>
<organism evidence="5 6">
    <name type="scientific">Bradyrhizobium arachidis</name>
    <dbReference type="NCBI Taxonomy" id="858423"/>
    <lineage>
        <taxon>Bacteria</taxon>
        <taxon>Pseudomonadati</taxon>
        <taxon>Pseudomonadota</taxon>
        <taxon>Alphaproteobacteria</taxon>
        <taxon>Hyphomicrobiales</taxon>
        <taxon>Nitrobacteraceae</taxon>
        <taxon>Bradyrhizobium</taxon>
    </lineage>
</organism>
<keyword evidence="3" id="KW-0732">Signal</keyword>
<comment type="similarity">
    <text evidence="2">Belongs to the bacterial solute-binding protein 5 family.</text>
</comment>
<dbReference type="Gene3D" id="3.40.190.10">
    <property type="entry name" value="Periplasmic binding protein-like II"/>
    <property type="match status" value="1"/>
</dbReference>
<dbReference type="Pfam" id="PF00496">
    <property type="entry name" value="SBP_bac_5"/>
    <property type="match status" value="1"/>
</dbReference>
<feature type="domain" description="Solute-binding protein family 5" evidence="4">
    <location>
        <begin position="78"/>
        <end position="430"/>
    </location>
</feature>
<dbReference type="RefSeq" id="WP_092218230.1">
    <property type="nucleotide sequence ID" value="NZ_CP030050.1"/>
</dbReference>
<dbReference type="AlphaFoldDB" id="A0AAE7NLT4"/>
<dbReference type="PANTHER" id="PTHR30290">
    <property type="entry name" value="PERIPLASMIC BINDING COMPONENT OF ABC TRANSPORTER"/>
    <property type="match status" value="1"/>
</dbReference>
<dbReference type="KEGG" id="barh:WN72_09815"/>
<evidence type="ECO:0000313" key="5">
    <source>
        <dbReference type="EMBL" id="QOZ66631.1"/>
    </source>
</evidence>